<dbReference type="GO" id="GO:0005829">
    <property type="term" value="C:cytosol"/>
    <property type="evidence" value="ECO:0007669"/>
    <property type="project" value="TreeGrafter"/>
</dbReference>
<evidence type="ECO:0000313" key="6">
    <source>
        <dbReference type="Proteomes" id="UP000234891"/>
    </source>
</evidence>
<accession>A0A2N5P021</accession>
<evidence type="ECO:0000256" key="1">
    <source>
        <dbReference type="ARBA" id="ARBA00010990"/>
    </source>
</evidence>
<evidence type="ECO:0000313" key="5">
    <source>
        <dbReference type="EMBL" id="PLT68481.1"/>
    </source>
</evidence>
<protein>
    <submittedName>
        <fullName evidence="5">Uncharacterized protein</fullName>
    </submittedName>
</protein>
<dbReference type="Pfam" id="PF22624">
    <property type="entry name" value="AASDHPPT_N"/>
    <property type="match status" value="1"/>
</dbReference>
<dbReference type="InterPro" id="IPR008278">
    <property type="entry name" value="4-PPantetheinyl_Trfase_dom"/>
</dbReference>
<evidence type="ECO:0000256" key="2">
    <source>
        <dbReference type="ARBA" id="ARBA00022679"/>
    </source>
</evidence>
<dbReference type="Pfam" id="PF01648">
    <property type="entry name" value="ACPS"/>
    <property type="match status" value="1"/>
</dbReference>
<dbReference type="SUPFAM" id="SSF56214">
    <property type="entry name" value="4'-phosphopantetheinyl transferase"/>
    <property type="match status" value="2"/>
</dbReference>
<dbReference type="GO" id="GO:0008897">
    <property type="term" value="F:holo-[acyl-carrier-protein] synthase activity"/>
    <property type="evidence" value="ECO:0007669"/>
    <property type="project" value="InterPro"/>
</dbReference>
<evidence type="ECO:0000259" key="3">
    <source>
        <dbReference type="Pfam" id="PF01648"/>
    </source>
</evidence>
<sequence length="210" mass="24705">MEIRGVLLLLNSQDIKQDVKLLSDGRQKRLLTIQDEAYKKQIIMSEFLLRHMLKKFYGVIWEDVKILERRYGKPYIYGKNEYLKFNISHTDNAVICVISDDEIGVDIEKVEPVEYEKICRIFTIEEQTKIISSDSLTMFYEVFTKKEAYTKMLGLGLNMPFNAFNVLDNMDDILKTLTIGDYMISISSRKINQNKIFLDVIKEDEIKLYE</sequence>
<reference evidence="5 6" key="1">
    <citation type="journal article" date="2017" name="Genome Med.">
        <title>A novel Ruminococcus gnavus clade enriched in inflammatory bowel disease patients.</title>
        <authorList>
            <person name="Hall A.B."/>
            <person name="Yassour M."/>
            <person name="Sauk J."/>
            <person name="Garner A."/>
            <person name="Jiang X."/>
            <person name="Arthur T."/>
            <person name="Lagoudas G.K."/>
            <person name="Vatanen T."/>
            <person name="Fornelos N."/>
            <person name="Wilson R."/>
            <person name="Bertha M."/>
            <person name="Cohen M."/>
            <person name="Garber J."/>
            <person name="Khalili H."/>
            <person name="Gevers D."/>
            <person name="Ananthakrishnan A.N."/>
            <person name="Kugathasan S."/>
            <person name="Lander E.S."/>
            <person name="Blainey P."/>
            <person name="Vlamakis H."/>
            <person name="Xavier R.J."/>
            <person name="Huttenhower C."/>
        </authorList>
    </citation>
    <scope>NUCLEOTIDE SEQUENCE [LARGE SCALE GENOMIC DNA]</scope>
    <source>
        <strain evidence="5 6">RJX1124</strain>
    </source>
</reference>
<dbReference type="PANTHER" id="PTHR12215:SF10">
    <property type="entry name" value="L-AMINOADIPATE-SEMIALDEHYDE DEHYDROGENASE-PHOSPHOPANTETHEINYL TRANSFERASE"/>
    <property type="match status" value="1"/>
</dbReference>
<comment type="similarity">
    <text evidence="1">Belongs to the P-Pant transferase superfamily. Gsp/Sfp/HetI/AcpT family.</text>
</comment>
<name>A0A2N5P021_MEDGN</name>
<gene>
    <name evidence="5" type="ORF">CDL26_16095</name>
</gene>
<feature type="domain" description="4'-phosphopantetheinyl transferase" evidence="3">
    <location>
        <begin position="103"/>
        <end position="171"/>
    </location>
</feature>
<feature type="domain" description="4'-phosphopantetheinyl transferase N-terminal" evidence="4">
    <location>
        <begin position="14"/>
        <end position="96"/>
    </location>
</feature>
<dbReference type="InterPro" id="IPR050559">
    <property type="entry name" value="P-Pant_transferase_sf"/>
</dbReference>
<dbReference type="InterPro" id="IPR055066">
    <property type="entry name" value="AASDHPPT_N"/>
</dbReference>
<dbReference type="EMBL" id="NIHS01000057">
    <property type="protein sequence ID" value="PLT68481.1"/>
    <property type="molecule type" value="Genomic_DNA"/>
</dbReference>
<dbReference type="GO" id="GO:0019878">
    <property type="term" value="P:lysine biosynthetic process via aminoadipic acid"/>
    <property type="evidence" value="ECO:0007669"/>
    <property type="project" value="TreeGrafter"/>
</dbReference>
<dbReference type="InterPro" id="IPR037143">
    <property type="entry name" value="4-PPantetheinyl_Trfase_dom_sf"/>
</dbReference>
<dbReference type="RefSeq" id="WP_101871602.1">
    <property type="nucleotide sequence ID" value="NZ_NIHS01000057.1"/>
</dbReference>
<dbReference type="PANTHER" id="PTHR12215">
    <property type="entry name" value="PHOSPHOPANTETHEINE TRANSFERASE"/>
    <property type="match status" value="1"/>
</dbReference>
<evidence type="ECO:0000259" key="4">
    <source>
        <dbReference type="Pfam" id="PF22624"/>
    </source>
</evidence>
<keyword evidence="2" id="KW-0808">Transferase</keyword>
<dbReference type="Proteomes" id="UP000234891">
    <property type="component" value="Unassembled WGS sequence"/>
</dbReference>
<dbReference type="GO" id="GO:0000287">
    <property type="term" value="F:magnesium ion binding"/>
    <property type="evidence" value="ECO:0007669"/>
    <property type="project" value="InterPro"/>
</dbReference>
<proteinExistence type="inferred from homology"/>
<organism evidence="5 6">
    <name type="scientific">Mediterraneibacter gnavus</name>
    <name type="common">Ruminococcus gnavus</name>
    <dbReference type="NCBI Taxonomy" id="33038"/>
    <lineage>
        <taxon>Bacteria</taxon>
        <taxon>Bacillati</taxon>
        <taxon>Bacillota</taxon>
        <taxon>Clostridia</taxon>
        <taxon>Lachnospirales</taxon>
        <taxon>Lachnospiraceae</taxon>
        <taxon>Mediterraneibacter</taxon>
    </lineage>
</organism>
<comment type="caution">
    <text evidence="5">The sequence shown here is derived from an EMBL/GenBank/DDBJ whole genome shotgun (WGS) entry which is preliminary data.</text>
</comment>
<dbReference type="AlphaFoldDB" id="A0A2N5P021"/>
<dbReference type="Gene3D" id="3.90.470.20">
    <property type="entry name" value="4'-phosphopantetheinyl transferase domain"/>
    <property type="match status" value="1"/>
</dbReference>